<name>A0AAP2Z0C6_9EURY</name>
<dbReference type="PANTHER" id="PTHR43881:SF1">
    <property type="entry name" value="GAMMA-GLUTAMYLTRANSPEPTIDASE (AFU_ORTHOLOGUE AFUA_4G13580)"/>
    <property type="match status" value="1"/>
</dbReference>
<dbReference type="Gene3D" id="1.10.246.130">
    <property type="match status" value="1"/>
</dbReference>
<dbReference type="PRINTS" id="PR01210">
    <property type="entry name" value="GGTRANSPTASE"/>
</dbReference>
<dbReference type="EMBL" id="JAOPKA010000008">
    <property type="protein sequence ID" value="MCU4742502.1"/>
    <property type="molecule type" value="Genomic_DNA"/>
</dbReference>
<accession>A0AAP2Z0C6</accession>
<protein>
    <submittedName>
        <fullName evidence="2">Gamma-glutamyltransferase family protein</fullName>
    </submittedName>
</protein>
<evidence type="ECO:0000256" key="1">
    <source>
        <dbReference type="SAM" id="MobiDB-lite"/>
    </source>
</evidence>
<dbReference type="InterPro" id="IPR043137">
    <property type="entry name" value="GGT_ssub_C"/>
</dbReference>
<dbReference type="SUPFAM" id="SSF56235">
    <property type="entry name" value="N-terminal nucleophile aminohydrolases (Ntn hydrolases)"/>
    <property type="match status" value="1"/>
</dbReference>
<dbReference type="InterPro" id="IPR052896">
    <property type="entry name" value="GGT-like_enzyme"/>
</dbReference>
<evidence type="ECO:0000313" key="3">
    <source>
        <dbReference type="Proteomes" id="UP001321018"/>
    </source>
</evidence>
<gene>
    <name evidence="2" type="ORF">OB960_13980</name>
</gene>
<dbReference type="PANTHER" id="PTHR43881">
    <property type="entry name" value="GAMMA-GLUTAMYLTRANSPEPTIDASE (AFU_ORTHOLOGUE AFUA_4G13580)"/>
    <property type="match status" value="1"/>
</dbReference>
<dbReference type="InterPro" id="IPR043138">
    <property type="entry name" value="GGT_lsub"/>
</dbReference>
<dbReference type="InterPro" id="IPR029055">
    <property type="entry name" value="Ntn_hydrolases_N"/>
</dbReference>
<evidence type="ECO:0000313" key="2">
    <source>
        <dbReference type="EMBL" id="MCU4742502.1"/>
    </source>
</evidence>
<organism evidence="2 3">
    <name type="scientific">Natronoglomus mannanivorans</name>
    <dbReference type="NCBI Taxonomy" id="2979990"/>
    <lineage>
        <taxon>Archaea</taxon>
        <taxon>Methanobacteriati</taxon>
        <taxon>Methanobacteriota</taxon>
        <taxon>Stenosarchaea group</taxon>
        <taxon>Halobacteria</taxon>
        <taxon>Halobacteriales</taxon>
        <taxon>Natrialbaceae</taxon>
        <taxon>Natronoglomus</taxon>
    </lineage>
</organism>
<sequence>MVTPVTRRAFLLGSTGAGIAGVPWHTGRSRATEGQDGSDSDSDSDAVAVVSQHHLATDAGLEVLAEGGTAADAAVAVACSLSVVEPWFSSALGGGTWALYYDSESEEVTSVDGVGPVGSEATPEDYEARAGDHGMHQSIVPGAWDGWMLWLDRYGRLDLEAVLSPAVDVARAGYPVSPGMENWLGRREDRIEERPDAAEIYMPDGELLEEGDTIYQEDMADTFESLAEAYDDHREEGRTEAVQAARDHFYRGPIAEEIVDFSEEHDGYLTLSDFQEFEAEIVEPISIEYDEDDAVRVYQNPPNSQGITQLLALNVLKEYDLSDIEPDDADAVHVVTEALKLAFADRYHHVGDPDRVDVPVAELLDDEYAASQRDRIEMDEVMEWPLDSGLSESLFGDTDADHTTTFHVVDGDGNAAAVTTSLGAQFQVIGDTGIHLNNRMRMLAVDDDDPNRLTPGYKVRHTSNPYMATRDGQPYILGGNTGVDTQPQGQTQQFVHVAEFGLDAQAAIDRPRFETTAFPSTQYPYDVGNTLEMESEFPSDVIDDLEDRGHDVGLGGSFGTANMIVVDEDGDLEVGAESRSATADGRVTTVDRP</sequence>
<dbReference type="AlphaFoldDB" id="A0AAP2Z0C6"/>
<dbReference type="Proteomes" id="UP001321018">
    <property type="component" value="Unassembled WGS sequence"/>
</dbReference>
<reference evidence="2" key="1">
    <citation type="submission" date="2022-09" db="EMBL/GenBank/DDBJ databases">
        <title>Enrichment on poylsaccharides allowed isolation of novel metabolic and taxonomic groups of Haloarchaea.</title>
        <authorList>
            <person name="Sorokin D.Y."/>
            <person name="Elcheninov A.G."/>
            <person name="Khizhniak T.V."/>
            <person name="Kolganova T.V."/>
            <person name="Kublanov I.V."/>
        </authorList>
    </citation>
    <scope>NUCLEOTIDE SEQUENCE</scope>
    <source>
        <strain evidence="2">AArc-xg1-1</strain>
    </source>
</reference>
<dbReference type="Gene3D" id="3.60.20.40">
    <property type="match status" value="1"/>
</dbReference>
<proteinExistence type="predicted"/>
<comment type="caution">
    <text evidence="2">The sequence shown here is derived from an EMBL/GenBank/DDBJ whole genome shotgun (WGS) entry which is preliminary data.</text>
</comment>
<feature type="region of interest" description="Disordered" evidence="1">
    <location>
        <begin position="574"/>
        <end position="593"/>
    </location>
</feature>
<dbReference type="Pfam" id="PF01019">
    <property type="entry name" value="G_glu_transpept"/>
    <property type="match status" value="1"/>
</dbReference>
<dbReference type="RefSeq" id="WP_338004325.1">
    <property type="nucleotide sequence ID" value="NZ_JAOPKA010000008.1"/>
</dbReference>
<feature type="region of interest" description="Disordered" evidence="1">
    <location>
        <begin position="22"/>
        <end position="47"/>
    </location>
</feature>